<proteinExistence type="predicted"/>
<dbReference type="Proteomes" id="UP000176429">
    <property type="component" value="Unassembled WGS sequence"/>
</dbReference>
<accession>A0A1G2NXK9</accession>
<protein>
    <recommendedName>
        <fullName evidence="1">Polymerase beta nucleotidyltransferase domain-containing protein</fullName>
    </recommendedName>
</protein>
<dbReference type="InterPro" id="IPR041633">
    <property type="entry name" value="Polbeta"/>
</dbReference>
<reference evidence="2 3" key="1">
    <citation type="journal article" date="2016" name="Nat. Commun.">
        <title>Thousands of microbial genomes shed light on interconnected biogeochemical processes in an aquifer system.</title>
        <authorList>
            <person name="Anantharaman K."/>
            <person name="Brown C.T."/>
            <person name="Hug L.A."/>
            <person name="Sharon I."/>
            <person name="Castelle C.J."/>
            <person name="Probst A.J."/>
            <person name="Thomas B.C."/>
            <person name="Singh A."/>
            <person name="Wilkins M.J."/>
            <person name="Karaoz U."/>
            <person name="Brodie E.L."/>
            <person name="Williams K.H."/>
            <person name="Hubbard S.S."/>
            <person name="Banfield J.F."/>
        </authorList>
    </citation>
    <scope>NUCLEOTIDE SEQUENCE [LARGE SCALE GENOMIC DNA]</scope>
</reference>
<sequence length="105" mass="12084">MMNFGLSEENTQTILETIRPYKEIEQAVIFGSRAMGNFKPTSDIDIALKGNISQTVINKIWGFLNDEAPRFPYKVDVLDYNAISNAELRKYIDTYGKVFFDRAKH</sequence>
<dbReference type="Gene3D" id="3.30.460.10">
    <property type="entry name" value="Beta Polymerase, domain 2"/>
    <property type="match status" value="1"/>
</dbReference>
<gene>
    <name evidence="2" type="ORF">A3H68_00235</name>
</gene>
<name>A0A1G2NXK9_9BACT</name>
<dbReference type="Pfam" id="PF18765">
    <property type="entry name" value="Polbeta"/>
    <property type="match status" value="1"/>
</dbReference>
<feature type="domain" description="Polymerase beta nucleotidyltransferase" evidence="1">
    <location>
        <begin position="12"/>
        <end position="104"/>
    </location>
</feature>
<dbReference type="CDD" id="cd05403">
    <property type="entry name" value="NT_KNTase_like"/>
    <property type="match status" value="1"/>
</dbReference>
<dbReference type="SUPFAM" id="SSF81301">
    <property type="entry name" value="Nucleotidyltransferase"/>
    <property type="match status" value="1"/>
</dbReference>
<evidence type="ECO:0000313" key="3">
    <source>
        <dbReference type="Proteomes" id="UP000176429"/>
    </source>
</evidence>
<comment type="caution">
    <text evidence="2">The sequence shown here is derived from an EMBL/GenBank/DDBJ whole genome shotgun (WGS) entry which is preliminary data.</text>
</comment>
<dbReference type="AlphaFoldDB" id="A0A1G2NXK9"/>
<organism evidence="2 3">
    <name type="scientific">Candidatus Taylorbacteria bacterium RIFCSPLOWO2_02_FULL_46_40</name>
    <dbReference type="NCBI Taxonomy" id="1802329"/>
    <lineage>
        <taxon>Bacteria</taxon>
        <taxon>Candidatus Tayloriibacteriota</taxon>
    </lineage>
</organism>
<evidence type="ECO:0000313" key="2">
    <source>
        <dbReference type="EMBL" id="OHA40810.1"/>
    </source>
</evidence>
<dbReference type="InterPro" id="IPR043519">
    <property type="entry name" value="NT_sf"/>
</dbReference>
<evidence type="ECO:0000259" key="1">
    <source>
        <dbReference type="Pfam" id="PF18765"/>
    </source>
</evidence>
<dbReference type="EMBL" id="MHSH01000044">
    <property type="protein sequence ID" value="OHA40810.1"/>
    <property type="molecule type" value="Genomic_DNA"/>
</dbReference>